<keyword evidence="2" id="KW-1185">Reference proteome</keyword>
<accession>A0A397VHD8</accession>
<dbReference type="EMBL" id="QKWP01000336">
    <property type="protein sequence ID" value="RIB21900.1"/>
    <property type="molecule type" value="Genomic_DNA"/>
</dbReference>
<comment type="caution">
    <text evidence="1">The sequence shown here is derived from an EMBL/GenBank/DDBJ whole genome shotgun (WGS) entry which is preliminary data.</text>
</comment>
<dbReference type="Proteomes" id="UP000266673">
    <property type="component" value="Unassembled WGS sequence"/>
</dbReference>
<evidence type="ECO:0000313" key="1">
    <source>
        <dbReference type="EMBL" id="RIB21900.1"/>
    </source>
</evidence>
<sequence>MKQLPNSTHFIIQHIKLWSKNQIKKPISKIYIKIILLSVEMKEKIESIIINLESTNISMTLEIEYVEPINNKSEHSFEIIKSTNDKARLLVNNKPEISFNLPVNNELKFSNEESNTQSKTYPSGYLIWEQRNKKLI</sequence>
<protein>
    <submittedName>
        <fullName evidence="1">Uncharacterized protein</fullName>
    </submittedName>
</protein>
<evidence type="ECO:0000313" key="2">
    <source>
        <dbReference type="Proteomes" id="UP000266673"/>
    </source>
</evidence>
<dbReference type="AlphaFoldDB" id="A0A397VHD8"/>
<name>A0A397VHD8_9GLOM</name>
<proteinExistence type="predicted"/>
<organism evidence="1 2">
    <name type="scientific">Gigaspora rosea</name>
    <dbReference type="NCBI Taxonomy" id="44941"/>
    <lineage>
        <taxon>Eukaryota</taxon>
        <taxon>Fungi</taxon>
        <taxon>Fungi incertae sedis</taxon>
        <taxon>Mucoromycota</taxon>
        <taxon>Glomeromycotina</taxon>
        <taxon>Glomeromycetes</taxon>
        <taxon>Diversisporales</taxon>
        <taxon>Gigasporaceae</taxon>
        <taxon>Gigaspora</taxon>
    </lineage>
</organism>
<reference evidence="1 2" key="1">
    <citation type="submission" date="2018-06" db="EMBL/GenBank/DDBJ databases">
        <title>Comparative genomics reveals the genomic features of Rhizophagus irregularis, R. cerebriforme, R. diaphanum and Gigaspora rosea, and their symbiotic lifestyle signature.</title>
        <authorList>
            <person name="Morin E."/>
            <person name="San Clemente H."/>
            <person name="Chen E.C.H."/>
            <person name="De La Providencia I."/>
            <person name="Hainaut M."/>
            <person name="Kuo A."/>
            <person name="Kohler A."/>
            <person name="Murat C."/>
            <person name="Tang N."/>
            <person name="Roy S."/>
            <person name="Loubradou J."/>
            <person name="Henrissat B."/>
            <person name="Grigoriev I.V."/>
            <person name="Corradi N."/>
            <person name="Roux C."/>
            <person name="Martin F.M."/>
        </authorList>
    </citation>
    <scope>NUCLEOTIDE SEQUENCE [LARGE SCALE GENOMIC DNA]</scope>
    <source>
        <strain evidence="1 2">DAOM 194757</strain>
    </source>
</reference>
<gene>
    <name evidence="1" type="ORF">C2G38_2175402</name>
</gene>